<accession>A0A2T2PAV6</accession>
<evidence type="ECO:0000313" key="3">
    <source>
        <dbReference type="Proteomes" id="UP000240883"/>
    </source>
</evidence>
<dbReference type="Proteomes" id="UP000240883">
    <property type="component" value="Unassembled WGS sequence"/>
</dbReference>
<gene>
    <name evidence="2" type="ORF">BS50DRAFT_21367</name>
</gene>
<dbReference type="AlphaFoldDB" id="A0A2T2PAV6"/>
<reference evidence="2 3" key="1">
    <citation type="journal article" date="2018" name="Front. Microbiol.">
        <title>Genome-Wide Analysis of Corynespora cassiicola Leaf Fall Disease Putative Effectors.</title>
        <authorList>
            <person name="Lopez D."/>
            <person name="Ribeiro S."/>
            <person name="Label P."/>
            <person name="Fumanal B."/>
            <person name="Venisse J.S."/>
            <person name="Kohler A."/>
            <person name="de Oliveira R.R."/>
            <person name="Labutti K."/>
            <person name="Lipzen A."/>
            <person name="Lail K."/>
            <person name="Bauer D."/>
            <person name="Ohm R.A."/>
            <person name="Barry K.W."/>
            <person name="Spatafora J."/>
            <person name="Grigoriev I.V."/>
            <person name="Martin F.M."/>
            <person name="Pujade-Renaud V."/>
        </authorList>
    </citation>
    <scope>NUCLEOTIDE SEQUENCE [LARGE SCALE GENOMIC DNA]</scope>
    <source>
        <strain evidence="2 3">Philippines</strain>
    </source>
</reference>
<keyword evidence="3" id="KW-1185">Reference proteome</keyword>
<feature type="region of interest" description="Disordered" evidence="1">
    <location>
        <begin position="41"/>
        <end position="73"/>
    </location>
</feature>
<dbReference type="EMBL" id="KZ678128">
    <property type="protein sequence ID" value="PSN74676.1"/>
    <property type="molecule type" value="Genomic_DNA"/>
</dbReference>
<name>A0A2T2PAV6_CORCC</name>
<evidence type="ECO:0000256" key="1">
    <source>
        <dbReference type="SAM" id="MobiDB-lite"/>
    </source>
</evidence>
<sequence length="211" mass="23220">MKIAAEWQSHDTHLVHKASKAMMFKNTEATIDDGVSVPPALSGSNLSPADSCTSANHSRASDPSLRPWSDASPRPRCLRQTYVSSTREPARVRLGVQRNGWALELEVQVPRHLRQWEGRGGQRARLMAAQACQKKTPGSDLVLLRPWYNAPFSTTHRACRCWSVWCSCMVQRAAYQRSGIGDWVRPEDAMAPCSAAGPLGGVAGRSHDRSS</sequence>
<evidence type="ECO:0000313" key="2">
    <source>
        <dbReference type="EMBL" id="PSN74676.1"/>
    </source>
</evidence>
<organism evidence="2 3">
    <name type="scientific">Corynespora cassiicola Philippines</name>
    <dbReference type="NCBI Taxonomy" id="1448308"/>
    <lineage>
        <taxon>Eukaryota</taxon>
        <taxon>Fungi</taxon>
        <taxon>Dikarya</taxon>
        <taxon>Ascomycota</taxon>
        <taxon>Pezizomycotina</taxon>
        <taxon>Dothideomycetes</taxon>
        <taxon>Pleosporomycetidae</taxon>
        <taxon>Pleosporales</taxon>
        <taxon>Corynesporascaceae</taxon>
        <taxon>Corynespora</taxon>
    </lineage>
</organism>
<feature type="compositionally biased region" description="Polar residues" evidence="1">
    <location>
        <begin position="42"/>
        <end position="58"/>
    </location>
</feature>
<protein>
    <submittedName>
        <fullName evidence="2">Uncharacterized protein</fullName>
    </submittedName>
</protein>
<proteinExistence type="predicted"/>